<dbReference type="Proteomes" id="UP000595278">
    <property type="component" value="Chromosome"/>
</dbReference>
<keyword evidence="1" id="KW-1133">Transmembrane helix</keyword>
<proteinExistence type="predicted"/>
<dbReference type="RefSeq" id="WP_201091722.1">
    <property type="nucleotide sequence ID" value="NZ_CP067393.1"/>
</dbReference>
<organism evidence="2 3">
    <name type="scientific">Entomomonas asaccharolytica</name>
    <dbReference type="NCBI Taxonomy" id="2785331"/>
    <lineage>
        <taxon>Bacteria</taxon>
        <taxon>Pseudomonadati</taxon>
        <taxon>Pseudomonadota</taxon>
        <taxon>Gammaproteobacteria</taxon>
        <taxon>Pseudomonadales</taxon>
        <taxon>Pseudomonadaceae</taxon>
        <taxon>Entomomonas</taxon>
    </lineage>
</organism>
<protein>
    <submittedName>
        <fullName evidence="2">Uncharacterized protein</fullName>
    </submittedName>
</protein>
<keyword evidence="1" id="KW-0812">Transmembrane</keyword>
<dbReference type="EMBL" id="CP067393">
    <property type="protein sequence ID" value="QQP85297.1"/>
    <property type="molecule type" value="Genomic_DNA"/>
</dbReference>
<evidence type="ECO:0000256" key="1">
    <source>
        <dbReference type="SAM" id="Phobius"/>
    </source>
</evidence>
<dbReference type="AlphaFoldDB" id="A0A974RWM4"/>
<accession>A0A974RWM4</accession>
<gene>
    <name evidence="2" type="ORF">JHT90_13060</name>
</gene>
<feature type="transmembrane region" description="Helical" evidence="1">
    <location>
        <begin position="7"/>
        <end position="26"/>
    </location>
</feature>
<name>A0A974RWM4_9GAMM</name>
<keyword evidence="3" id="KW-1185">Reference proteome</keyword>
<dbReference type="KEGG" id="eaz:JHT90_13060"/>
<evidence type="ECO:0000313" key="3">
    <source>
        <dbReference type="Proteomes" id="UP000595278"/>
    </source>
</evidence>
<reference evidence="2 3" key="1">
    <citation type="submission" date="2021-01" db="EMBL/GenBank/DDBJ databases">
        <title>Entomomonas sp. F2A isolated from a house cricket (Acheta domesticus).</title>
        <authorList>
            <person name="Spergser J."/>
            <person name="Busse H.-J."/>
        </authorList>
    </citation>
    <scope>NUCLEOTIDE SEQUENCE [LARGE SCALE GENOMIC DNA]</scope>
    <source>
        <strain evidence="2 3">F2A</strain>
    </source>
</reference>
<evidence type="ECO:0000313" key="2">
    <source>
        <dbReference type="EMBL" id="QQP85297.1"/>
    </source>
</evidence>
<keyword evidence="1" id="KW-0472">Membrane</keyword>
<feature type="transmembrane region" description="Helical" evidence="1">
    <location>
        <begin position="32"/>
        <end position="49"/>
    </location>
</feature>
<sequence length="58" mass="6916">MYIYRLVLLLMVIIYLLSPSILDWWVSGDSVWYKPYLFWLVTIIATVLLQGKHDVDEL</sequence>